<evidence type="ECO:0000256" key="3">
    <source>
        <dbReference type="ARBA" id="ARBA00022777"/>
    </source>
</evidence>
<keyword evidence="2 5" id="KW-0547">Nucleotide-binding</keyword>
<dbReference type="Pfam" id="PF00069">
    <property type="entry name" value="Pkinase"/>
    <property type="match status" value="2"/>
</dbReference>
<feature type="domain" description="Protein kinase" evidence="6">
    <location>
        <begin position="517"/>
        <end position="773"/>
    </location>
</feature>
<keyword evidence="1" id="KW-0808">Transferase</keyword>
<proteinExistence type="predicted"/>
<dbReference type="PROSITE" id="PS50011">
    <property type="entry name" value="PROTEIN_KINASE_DOM"/>
    <property type="match status" value="2"/>
</dbReference>
<dbReference type="PANTHER" id="PTHR43289">
    <property type="entry name" value="MITOGEN-ACTIVATED PROTEIN KINASE KINASE KINASE 20-RELATED"/>
    <property type="match status" value="1"/>
</dbReference>
<keyword evidence="3 8" id="KW-0418">Kinase</keyword>
<dbReference type="InterPro" id="IPR011009">
    <property type="entry name" value="Kinase-like_dom_sf"/>
</dbReference>
<organism evidence="8 9">
    <name type="scientific">Nocardioides perillae</name>
    <dbReference type="NCBI Taxonomy" id="1119534"/>
    <lineage>
        <taxon>Bacteria</taxon>
        <taxon>Bacillati</taxon>
        <taxon>Actinomycetota</taxon>
        <taxon>Actinomycetes</taxon>
        <taxon>Propionibacteriales</taxon>
        <taxon>Nocardioidaceae</taxon>
        <taxon>Nocardioides</taxon>
    </lineage>
</organism>
<dbReference type="Gene3D" id="1.10.150.20">
    <property type="entry name" value="5' to 3' exonuclease, C-terminal subdomain"/>
    <property type="match status" value="1"/>
</dbReference>
<dbReference type="NCBIfam" id="NF033442">
    <property type="entry name" value="BREX_PglW"/>
    <property type="match status" value="1"/>
</dbReference>
<dbReference type="Proteomes" id="UP000544110">
    <property type="component" value="Unassembled WGS sequence"/>
</dbReference>
<dbReference type="PROSITE" id="PS50965">
    <property type="entry name" value="NERD"/>
    <property type="match status" value="1"/>
</dbReference>
<comment type="caution">
    <text evidence="8">The sequence shown here is derived from an EMBL/GenBank/DDBJ whole genome shotgun (WGS) entry which is preliminary data.</text>
</comment>
<dbReference type="GO" id="GO:0005524">
    <property type="term" value="F:ATP binding"/>
    <property type="evidence" value="ECO:0007669"/>
    <property type="project" value="UniProtKB-UniRule"/>
</dbReference>
<feature type="domain" description="Protein kinase" evidence="6">
    <location>
        <begin position="214"/>
        <end position="514"/>
    </location>
</feature>
<evidence type="ECO:0000313" key="8">
    <source>
        <dbReference type="EMBL" id="NYG54948.1"/>
    </source>
</evidence>
<evidence type="ECO:0000259" key="6">
    <source>
        <dbReference type="PROSITE" id="PS50011"/>
    </source>
</evidence>
<keyword evidence="8" id="KW-0723">Serine/threonine-protein kinase</keyword>
<dbReference type="SMART" id="SM00220">
    <property type="entry name" value="S_TKc"/>
    <property type="match status" value="1"/>
</dbReference>
<dbReference type="InterPro" id="IPR011528">
    <property type="entry name" value="NERD"/>
</dbReference>
<dbReference type="SUPFAM" id="SSF47789">
    <property type="entry name" value="C-terminal domain of RNA polymerase alpha subunit"/>
    <property type="match status" value="1"/>
</dbReference>
<dbReference type="PROSITE" id="PS00107">
    <property type="entry name" value="PROTEIN_KINASE_ATP"/>
    <property type="match status" value="1"/>
</dbReference>
<evidence type="ECO:0000256" key="5">
    <source>
        <dbReference type="PROSITE-ProRule" id="PRU10141"/>
    </source>
</evidence>
<feature type="binding site" evidence="5">
    <location>
        <position position="545"/>
    </location>
    <ligand>
        <name>ATP</name>
        <dbReference type="ChEBI" id="CHEBI:30616"/>
    </ligand>
</feature>
<dbReference type="RefSeq" id="WP_179517477.1">
    <property type="nucleotide sequence ID" value="NZ_JACCAC010000001.1"/>
</dbReference>
<dbReference type="PANTHER" id="PTHR43289:SF34">
    <property type="entry name" value="SERINE_THREONINE-PROTEIN KINASE YBDM-RELATED"/>
    <property type="match status" value="1"/>
</dbReference>
<reference evidence="8 9" key="1">
    <citation type="submission" date="2020-07" db="EMBL/GenBank/DDBJ databases">
        <title>Sequencing the genomes of 1000 actinobacteria strains.</title>
        <authorList>
            <person name="Klenk H.-P."/>
        </authorList>
    </citation>
    <scope>NUCLEOTIDE SEQUENCE [LARGE SCALE GENOMIC DNA]</scope>
    <source>
        <strain evidence="8 9">DSM 24552</strain>
    </source>
</reference>
<evidence type="ECO:0000256" key="2">
    <source>
        <dbReference type="ARBA" id="ARBA00022741"/>
    </source>
</evidence>
<keyword evidence="4 5" id="KW-0067">ATP-binding</keyword>
<accession>A0A7Y9RU56</accession>
<sequence length="1360" mass="145744">MRADSGRWTEIAPSRFPHEREGLEHVRAELPDAAPYHAWSNFEFVALDGTPHEVDLLVLGPAGFHLVELKAWSGRIELDPMGGEHDWLEHVPGRGRPLQRRSPLGLTRLKAQSFRSWLERHARGTATGVPFVHESLFLHGPGVDCRLPQHLKARVFGREDAAGNRLGRIVLDRLAMPPNRGAGVSESQARGLVRLLERAGLRRPAQPPRVGQWRLEAEPLDAGWGWQDTLAVHDAFTDERVRVRRWFVPPGTSAHDEVAVRQAAEREFRMLRGLDHPGLVTPTEYLEVEGAVAALVFPHDPGAVELGSWLAGAGRQAGLDRRLDLVRAFSEVVRYAHDHGLVHRGLRPKAVLVSADEAVRVKDWQAAGRAEAGTATATTHARDLLEHDHAASLYAAPEALLGAAGDRRVSDVFSVGAIAYEVLTGVAPAAHPDQLRQRLSRDGGLDVAAVLDGAPETLVDLLREATAPVVADRLPSIDDLIAGLDLVLEELTAPDEEPRLAVDPLDAAPGDELEGGLVVVRALGEGATSKAMLVRRADGTQAVLKAARDHSRSGRLVEEAASLRRLPEASQLVRLLDGPLEVGGRTCLLLDVAGERSLAHHLGRGRLTLDQLRRWGRDLLEVLAVLERAGTFHRDVKPANLGVRTRSTDGQPHLVLYDFSLAAVPATDLAAGTAGYRDPFLGPPARLAYDAAAELFSGAVTLHEMATGALPVWGDGITPAALQDGEVVLHRAAFDQVVADGLLAFFRRALARDVERRFDNADDMLQAWERIFVDAERQQATRTPDEEAAAATLTTPLATSGLSPQAVSALEQHGVATVGDLVTLSAFDLARTPGATQSTKDELVRRARQWRATLTSDSTPTAASVDAVLQQVLPEGDDVAARAVRLVLGQVDEVTGAGPLAWPTAAVLRNELGADRSVVADAWSRFLPTVADSRLVQEVRDQVFDLVAGLGGVATADEVAQRLLERRGSHAGGEQRHAQGLALVRVAVESAPGKAVVRRAGDVLLVTADTQLDLTAADDALEAAARLGRSAQDLCQGDALAAPATVVEVLRAVVTGTPLEDLPEVRLRELAAAAGGIAVSARGELYPRGMSAVRALRLSAGALVPGSGGLHPRTIQQRVRARFPEAQAVPDRPRLTDLLEEAGVALTWGGDAYVAPASLGTSRSSVTASSHHAGSAPEDVRTVDARLRRSIDERGFLALAVPQRYAGDAVVRLEREHGASRCDVDAWVLEQLHEESRQHGVGWGFILRTDARSLPDPDRVQLDGIVRRVASNLEEHVRHQAGPVLLVGAGLLARHRCVDLLEPLASLATARSHAVWLLAPQPSAAPTPTLDGAAVPLASPTQWLALPSRWAVDRPTAVPA</sequence>
<evidence type="ECO:0000313" key="9">
    <source>
        <dbReference type="Proteomes" id="UP000544110"/>
    </source>
</evidence>
<dbReference type="InterPro" id="IPR000719">
    <property type="entry name" value="Prot_kinase_dom"/>
</dbReference>
<evidence type="ECO:0000256" key="1">
    <source>
        <dbReference type="ARBA" id="ARBA00022679"/>
    </source>
</evidence>
<gene>
    <name evidence="8" type="ORF">BJ989_001252</name>
</gene>
<evidence type="ECO:0000259" key="7">
    <source>
        <dbReference type="PROSITE" id="PS50965"/>
    </source>
</evidence>
<dbReference type="GO" id="GO:0004674">
    <property type="term" value="F:protein serine/threonine kinase activity"/>
    <property type="evidence" value="ECO:0007669"/>
    <property type="project" value="UniProtKB-KW"/>
</dbReference>
<dbReference type="SUPFAM" id="SSF56112">
    <property type="entry name" value="Protein kinase-like (PK-like)"/>
    <property type="match status" value="2"/>
</dbReference>
<dbReference type="Pfam" id="PF08378">
    <property type="entry name" value="NERD"/>
    <property type="match status" value="1"/>
</dbReference>
<dbReference type="EMBL" id="JACCAC010000001">
    <property type="protein sequence ID" value="NYG54948.1"/>
    <property type="molecule type" value="Genomic_DNA"/>
</dbReference>
<dbReference type="Gene3D" id="1.10.510.10">
    <property type="entry name" value="Transferase(Phosphotransferase) domain 1"/>
    <property type="match status" value="2"/>
</dbReference>
<dbReference type="InterPro" id="IPR017441">
    <property type="entry name" value="Protein_kinase_ATP_BS"/>
</dbReference>
<name>A0A7Y9RU56_9ACTN</name>
<keyword evidence="9" id="KW-1185">Reference proteome</keyword>
<dbReference type="InterPro" id="IPR049832">
    <property type="entry name" value="BREX_PglW"/>
</dbReference>
<feature type="domain" description="NERD" evidence="7">
    <location>
        <begin position="14"/>
        <end position="137"/>
    </location>
</feature>
<protein>
    <submittedName>
        <fullName evidence="8">Serine/threonine protein kinase</fullName>
    </submittedName>
</protein>
<evidence type="ECO:0000256" key="4">
    <source>
        <dbReference type="ARBA" id="ARBA00022840"/>
    </source>
</evidence>